<keyword evidence="3" id="KW-1185">Reference proteome</keyword>
<feature type="compositionally biased region" description="Basic and acidic residues" evidence="1">
    <location>
        <begin position="70"/>
        <end position="79"/>
    </location>
</feature>
<gene>
    <name evidence="2" type="ORF">FC46_GL000598</name>
</gene>
<dbReference type="AlphaFoldDB" id="A0A0R1U8Q2"/>
<reference evidence="2 3" key="1">
    <citation type="journal article" date="2015" name="Genome Announc.">
        <title>Expanding the biotechnology potential of lactobacilli through comparative genomics of 213 strains and associated genera.</title>
        <authorList>
            <person name="Sun Z."/>
            <person name="Harris H.M."/>
            <person name="McCann A."/>
            <person name="Guo C."/>
            <person name="Argimon S."/>
            <person name="Zhang W."/>
            <person name="Yang X."/>
            <person name="Jeffery I.B."/>
            <person name="Cooney J.C."/>
            <person name="Kagawa T.F."/>
            <person name="Liu W."/>
            <person name="Song Y."/>
            <person name="Salvetti E."/>
            <person name="Wrobel A."/>
            <person name="Rasinkangas P."/>
            <person name="Parkhill J."/>
            <person name="Rea M.C."/>
            <person name="O'Sullivan O."/>
            <person name="Ritari J."/>
            <person name="Douillard F.P."/>
            <person name="Paul Ross R."/>
            <person name="Yang R."/>
            <person name="Briner A.E."/>
            <person name="Felis G.E."/>
            <person name="de Vos W.M."/>
            <person name="Barrangou R."/>
            <person name="Klaenhammer T.R."/>
            <person name="Caufield P.W."/>
            <person name="Cui Y."/>
            <person name="Zhang H."/>
            <person name="O'Toole P.W."/>
        </authorList>
    </citation>
    <scope>NUCLEOTIDE SEQUENCE [LARGE SCALE GENOMIC DNA]</scope>
    <source>
        <strain evidence="2 3">DSM 16043</strain>
    </source>
</reference>
<dbReference type="RefSeq" id="WP_057799010.1">
    <property type="nucleotide sequence ID" value="NZ_AZFM01000019.1"/>
</dbReference>
<comment type="caution">
    <text evidence="2">The sequence shown here is derived from an EMBL/GenBank/DDBJ whole genome shotgun (WGS) entry which is preliminary data.</text>
</comment>
<protein>
    <submittedName>
        <fullName evidence="2">Uncharacterized protein</fullName>
    </submittedName>
</protein>
<dbReference type="STRING" id="1423763.FC46_GL000598"/>
<evidence type="ECO:0000313" key="2">
    <source>
        <dbReference type="EMBL" id="KRL89695.1"/>
    </source>
</evidence>
<evidence type="ECO:0000256" key="1">
    <source>
        <dbReference type="SAM" id="MobiDB-lite"/>
    </source>
</evidence>
<dbReference type="PATRIC" id="fig|1423763.3.peg.602"/>
<proteinExistence type="predicted"/>
<dbReference type="EMBL" id="AZFM01000019">
    <property type="protein sequence ID" value="KRL89695.1"/>
    <property type="molecule type" value="Genomic_DNA"/>
</dbReference>
<dbReference type="Proteomes" id="UP000051036">
    <property type="component" value="Unassembled WGS sequence"/>
</dbReference>
<sequence>MTNKFGSVDVEVEKDDVKVTNDGTTITAKSELKNKFSQYKNQLGEMTRNISEDSAPDDPENDSSSNNEVNTDKSDDASKADGQGNGNKANQVFDDHEMIVAALVDDAKASSTLGKINLIKSTIQKDQSSDPKKIPTDDYINGFYRDKNSVNIAYNLSTSSYKKYYLNDDSDRIKVKWGGPGRENMPSMYKSKKDLMKKYGAYKEDIDQILRGIQYNKSHSKEVFQRVTNGQ</sequence>
<evidence type="ECO:0000313" key="3">
    <source>
        <dbReference type="Proteomes" id="UP000051036"/>
    </source>
</evidence>
<name>A0A0R1U8Q2_9LACO</name>
<accession>A0A0R1U8Q2</accession>
<feature type="region of interest" description="Disordered" evidence="1">
    <location>
        <begin position="1"/>
        <end position="91"/>
    </location>
</feature>
<dbReference type="OrthoDB" id="2330109at2"/>
<organism evidence="2 3">
    <name type="scientific">Lactobacillus kalixensis DSM 16043</name>
    <dbReference type="NCBI Taxonomy" id="1423763"/>
    <lineage>
        <taxon>Bacteria</taxon>
        <taxon>Bacillati</taxon>
        <taxon>Bacillota</taxon>
        <taxon>Bacilli</taxon>
        <taxon>Lactobacillales</taxon>
        <taxon>Lactobacillaceae</taxon>
        <taxon>Lactobacillus</taxon>
    </lineage>
</organism>